<dbReference type="EMBL" id="CVMV01000083">
    <property type="protein sequence ID" value="CRG97039.1"/>
    <property type="molecule type" value="Genomic_DNA"/>
</dbReference>
<evidence type="ECO:0000313" key="4">
    <source>
        <dbReference type="Proteomes" id="UP000220797"/>
    </source>
</evidence>
<evidence type="ECO:0000313" key="3">
    <source>
        <dbReference type="EMBL" id="CRG97039.1"/>
    </source>
</evidence>
<keyword evidence="4" id="KW-1185">Reference proteome</keyword>
<reference evidence="3" key="1">
    <citation type="submission" date="2015-04" db="EMBL/GenBank/DDBJ databases">
        <authorList>
            <consortium name="Pathogen Informatics"/>
        </authorList>
    </citation>
    <scope>NUCLEOTIDE SEQUENCE [LARGE SCALE GENOMIC DNA]</scope>
    <source>
        <strain evidence="3">8A</strain>
    </source>
</reference>
<proteinExistence type="predicted"/>
<organism evidence="3 4">
    <name type="scientific">Plasmodium gallinaceum</name>
    <dbReference type="NCBI Taxonomy" id="5849"/>
    <lineage>
        <taxon>Eukaryota</taxon>
        <taxon>Sar</taxon>
        <taxon>Alveolata</taxon>
        <taxon>Apicomplexa</taxon>
        <taxon>Aconoidasida</taxon>
        <taxon>Haemosporida</taxon>
        <taxon>Plasmodiidae</taxon>
        <taxon>Plasmodium</taxon>
        <taxon>Plasmodium (Haemamoeba)</taxon>
    </lineage>
</organism>
<dbReference type="OMA" id="EKVMNRD"/>
<evidence type="ECO:0000256" key="1">
    <source>
        <dbReference type="SAM" id="Coils"/>
    </source>
</evidence>
<comment type="caution">
    <text evidence="3">The sequence shown here is derived from an EMBL/GenBank/DDBJ whole genome shotgun (WGS) entry which is preliminary data.</text>
</comment>
<feature type="region of interest" description="Disordered" evidence="2">
    <location>
        <begin position="601"/>
        <end position="662"/>
    </location>
</feature>
<gene>
    <name evidence="3" type="ORF">PGAL8A_00461900</name>
</gene>
<feature type="compositionally biased region" description="Basic and acidic residues" evidence="2">
    <location>
        <begin position="1802"/>
        <end position="1815"/>
    </location>
</feature>
<sequence length="1857" mass="223756">MEKQKFLNILERELKEYGDDEMLLCFHKFYKSIEENEMNVAEKVFREMIYQMKKFFIIYDKRNKSDLIEKIKNSLKEESNEVNIINIEKENDTKDNIVDEDIHYLNEEGNRNKFNKHKKYNNFKNHYSFLSTDLFNDINLKELEKNVYNFDIFHLYNINIKTILEEKEENTLDEKCFYETFQYFLNLLCLLYFFKNIYFDLIYKTNENSYSFLFKGFEERKNKVINYFFLLKKLRINELIDNEIIKIYCNFFQYIYINEYLIRNIFDITTNSFIYTCVKNFQSKYKIDIDNENNKLQCIKEKNDSEKTFCDESSLNNILIKNMNNGNNNSNNNKSNNESIECKNKIDNEHQEKNKEIGEYKNKEYDRNCMNDTLMLRKINQEDFLNKELNNFFVSNNANKVNKNSFIEIIYENENYENIYSDEIINSLFYFFNNPYLIFTFHKNVLFYIEKKSKDKTFFQSNSKALALIKYLNHSVITISRVFHIFICAGLFFNKNIMKLESNKYLNFYKLLNYGNFPYNENYENNNIYDKNEKKKNSINVNSLFNHEINVSDSYDNNSYEEVLNNQNEKNPNNLKDTNFYEIDIIKYLMKYKDNVSNFSQGEFSKEDYSDSNDYVSDESYVIDENKNDKRENIQRDKNERNESEDEIHNKNNDKNNEESKKTKKIFHRLSDEYNLNHDAYQKTYTNKSIFNDILEKAKTKKAFYEFISKINKLKNSFDINDINKNKSIDTCYIENIDTISYFISIYNSDYIFQFDYFFLKFVAEITSTYNNYIKSYLMNSNDIKSKKEELDKTINRLNIFLNEIIKLIYVYTWCLLYIFGHSYSYVKYAKYFYQKRSFFVLENKDQFIFNNFNYFTQEASNSSDLYMKSFYNPSNIVENLKYNYELKDNKEEFENFNFNNFLHIYKKSYFQNIVDKLHLNLKFIENILFTMNTVFKNKINKKKNFIDYLCIKDQKLEDIYNSIENLKSNIIKYKKTFHYCLNFNNIKNVIILALEEMNMSSDKLELNKLLNEYLNKLESKGQLKKKQKKINVKIINNNIILDTNKKKKKDEGDNMDDDINKNYMYTYMQMKKISNNLIKKKKRTLNRNNSDSSSECKRNNKKKKTFKKNVSFDNNLIEKNQIRLRNITFFTDNDCYNKEEMNKNCIKNINNCRSVNHNNSDYNKLEVCSDNDSLENENKYYDSSDYYNDNKNNNGNNICDKIRFHEVDNKSIFYKNKNKINEDDKSDLFLNCEYNTERLTFFFNLLNGNTLFYYLSLHFLVKNEQIMEILHFLPLKYLLDLLVLYDLKDYIKFKTIIRVFRIIYEFQDFSPILKQDTFFNKNNYSLGYADFMNYEFSCKFLTIDEKNEDKNDIMKKDNDDYNDKNTFLSHNKSKKNYQDKGKKLNIYDQNIMKEKIVPFENKKEVKGNLMNILKSTFSVFNFSKTLKSYPLLLKDLLNKILMNKIGKCISLGDCVPNKEYNNIKNYSLNFIYNNLQNISFHSNTQSYSYKISTNELYNISIHNFILYHLYELAIRTKELIIKSSCFKLIKYLLTEYYYYPDIFNEKCHELINSNIKLNDFYIKNVILDFVSFNIMICHLQKELTSNLNVLNNLDLFNYSLRSIANYLIGYQNNSFFFLIDKKKIKTLLIKLTYMIPFIYKLKIPACVIRLYIRVIKSLDKEILDMINNLNKIDLIYDSLFYIIISHFIYFFLNLNIELDEEASNLLSCNFKSSFSLSLNKKNNFIKIINDQTEEKENLSCENDKLHQIKREEQSNYLRVDNEYNIDNDNNNNNDSSSSDNLDDSNDNESNNSENYENNSYRSKDNSKDDNESNKNKSNININPNNFSKISNVLHLRKIIVEKNSFNLENNYFKRIQ</sequence>
<dbReference type="Proteomes" id="UP000220797">
    <property type="component" value="Unassembled WGS sequence"/>
</dbReference>
<evidence type="ECO:0000256" key="2">
    <source>
        <dbReference type="SAM" id="MobiDB-lite"/>
    </source>
</evidence>
<accession>A0A1J1GX42</accession>
<keyword evidence="1" id="KW-0175">Coiled coil</keyword>
<feature type="region of interest" description="Disordered" evidence="2">
    <location>
        <begin position="1083"/>
        <end position="1105"/>
    </location>
</feature>
<dbReference type="GeneID" id="39733152"/>
<dbReference type="RefSeq" id="XP_028529842.1">
    <property type="nucleotide sequence ID" value="XM_028673384.1"/>
</dbReference>
<feature type="region of interest" description="Disordered" evidence="2">
    <location>
        <begin position="1763"/>
        <end position="1826"/>
    </location>
</feature>
<dbReference type="PANTHER" id="PTHR24417:SF7">
    <property type="entry name" value="CHROMATIN MODIFICATION-RELATED PROTEIN EAF1"/>
    <property type="match status" value="1"/>
</dbReference>
<feature type="compositionally biased region" description="Low complexity" evidence="2">
    <location>
        <begin position="1763"/>
        <end position="1780"/>
    </location>
</feature>
<dbReference type="OrthoDB" id="392606at2759"/>
<dbReference type="PANTHER" id="PTHR24417">
    <property type="entry name" value="SERINE/THREONINE-PROTEIN KINASE LMTK1"/>
    <property type="match status" value="1"/>
</dbReference>
<protein>
    <submittedName>
        <fullName evidence="3">Uncharacterized protein</fullName>
    </submittedName>
</protein>
<feature type="compositionally biased region" description="Basic and acidic residues" evidence="2">
    <location>
        <begin position="624"/>
        <end position="661"/>
    </location>
</feature>
<dbReference type="VEuPathDB" id="PlasmoDB:PGAL8A_00461900"/>
<feature type="compositionally biased region" description="Low complexity" evidence="2">
    <location>
        <begin position="1816"/>
        <end position="1826"/>
    </location>
</feature>
<feature type="coiled-coil region" evidence="1">
    <location>
        <begin position="61"/>
        <end position="88"/>
    </location>
</feature>
<name>A0A1J1GX42_PLAGA</name>
<dbReference type="GO" id="GO:0004672">
    <property type="term" value="F:protein kinase activity"/>
    <property type="evidence" value="ECO:0007669"/>
    <property type="project" value="TreeGrafter"/>
</dbReference>
<feature type="compositionally biased region" description="Low complexity" evidence="2">
    <location>
        <begin position="1788"/>
        <end position="1801"/>
    </location>
</feature>